<organism evidence="8 9">
    <name type="scientific">Knufia peltigerae</name>
    <dbReference type="NCBI Taxonomy" id="1002370"/>
    <lineage>
        <taxon>Eukaryota</taxon>
        <taxon>Fungi</taxon>
        <taxon>Dikarya</taxon>
        <taxon>Ascomycota</taxon>
        <taxon>Pezizomycotina</taxon>
        <taxon>Eurotiomycetes</taxon>
        <taxon>Chaetothyriomycetidae</taxon>
        <taxon>Chaetothyriales</taxon>
        <taxon>Trichomeriaceae</taxon>
        <taxon>Knufia</taxon>
    </lineage>
</organism>
<dbReference type="PROSITE" id="PS50850">
    <property type="entry name" value="MFS"/>
    <property type="match status" value="1"/>
</dbReference>
<evidence type="ECO:0000256" key="1">
    <source>
        <dbReference type="ARBA" id="ARBA00004141"/>
    </source>
</evidence>
<keyword evidence="5 6" id="KW-0472">Membrane</keyword>
<protein>
    <recommendedName>
        <fullName evidence="7">Major facilitator superfamily (MFS) profile domain-containing protein</fullName>
    </recommendedName>
</protein>
<dbReference type="Proteomes" id="UP001172681">
    <property type="component" value="Unassembled WGS sequence"/>
</dbReference>
<dbReference type="SUPFAM" id="SSF103473">
    <property type="entry name" value="MFS general substrate transporter"/>
    <property type="match status" value="1"/>
</dbReference>
<keyword evidence="3 6" id="KW-0812">Transmembrane</keyword>
<dbReference type="Pfam" id="PF07690">
    <property type="entry name" value="MFS_1"/>
    <property type="match status" value="1"/>
</dbReference>
<keyword evidence="4 6" id="KW-1133">Transmembrane helix</keyword>
<comment type="caution">
    <text evidence="8">The sequence shown here is derived from an EMBL/GenBank/DDBJ whole genome shotgun (WGS) entry which is preliminary data.</text>
</comment>
<evidence type="ECO:0000256" key="3">
    <source>
        <dbReference type="ARBA" id="ARBA00022692"/>
    </source>
</evidence>
<dbReference type="EMBL" id="JAPDRN010000044">
    <property type="protein sequence ID" value="KAJ9633632.1"/>
    <property type="molecule type" value="Genomic_DNA"/>
</dbReference>
<dbReference type="InterPro" id="IPR011701">
    <property type="entry name" value="MFS"/>
</dbReference>
<accession>A0AA38Y3B2</accession>
<evidence type="ECO:0000313" key="9">
    <source>
        <dbReference type="Proteomes" id="UP001172681"/>
    </source>
</evidence>
<evidence type="ECO:0000313" key="8">
    <source>
        <dbReference type="EMBL" id="KAJ9633632.1"/>
    </source>
</evidence>
<dbReference type="InterPro" id="IPR020846">
    <property type="entry name" value="MFS_dom"/>
</dbReference>
<name>A0AA38Y3B2_9EURO</name>
<dbReference type="InterPro" id="IPR036259">
    <property type="entry name" value="MFS_trans_sf"/>
</dbReference>
<evidence type="ECO:0000256" key="5">
    <source>
        <dbReference type="ARBA" id="ARBA00023136"/>
    </source>
</evidence>
<feature type="transmembrane region" description="Helical" evidence="6">
    <location>
        <begin position="77"/>
        <end position="101"/>
    </location>
</feature>
<gene>
    <name evidence="8" type="ORF">H2204_006838</name>
</gene>
<dbReference type="PANTHER" id="PTHR43791">
    <property type="entry name" value="PERMEASE-RELATED"/>
    <property type="match status" value="1"/>
</dbReference>
<feature type="transmembrane region" description="Helical" evidence="6">
    <location>
        <begin position="301"/>
        <end position="324"/>
    </location>
</feature>
<keyword evidence="2" id="KW-0813">Transport</keyword>
<feature type="transmembrane region" description="Helical" evidence="6">
    <location>
        <begin position="273"/>
        <end position="294"/>
    </location>
</feature>
<dbReference type="Gene3D" id="1.20.1250.20">
    <property type="entry name" value="MFS general substrate transporter like domains"/>
    <property type="match status" value="2"/>
</dbReference>
<feature type="transmembrane region" description="Helical" evidence="6">
    <location>
        <begin position="40"/>
        <end position="65"/>
    </location>
</feature>
<evidence type="ECO:0000259" key="7">
    <source>
        <dbReference type="PROSITE" id="PS50850"/>
    </source>
</evidence>
<evidence type="ECO:0000256" key="4">
    <source>
        <dbReference type="ARBA" id="ARBA00022989"/>
    </source>
</evidence>
<feature type="transmembrane region" description="Helical" evidence="6">
    <location>
        <begin position="216"/>
        <end position="233"/>
    </location>
</feature>
<feature type="transmembrane region" description="Helical" evidence="6">
    <location>
        <begin position="240"/>
        <end position="261"/>
    </location>
</feature>
<dbReference type="PANTHER" id="PTHR43791:SF3">
    <property type="entry name" value="MAJOR FACILITATOR SUPERFAMILY (MFS) PROFILE DOMAIN-CONTAINING PROTEIN"/>
    <property type="match status" value="1"/>
</dbReference>
<comment type="subcellular location">
    <subcellularLocation>
        <location evidence="1">Membrane</location>
        <topology evidence="1">Multi-pass membrane protein</topology>
    </subcellularLocation>
</comment>
<keyword evidence="9" id="KW-1185">Reference proteome</keyword>
<dbReference type="GO" id="GO:0016020">
    <property type="term" value="C:membrane"/>
    <property type="evidence" value="ECO:0007669"/>
    <property type="project" value="UniProtKB-SubCell"/>
</dbReference>
<sequence>MIAELPGNMALVKFGVAKTLAFLMLALGVSTLAQGHTKHWGVLAFCRVLVGAFEASIFPACIYLISSWYVRYEAHKMLAILYSIGLVASSFAGVLAYALALLEGHAGWLGWRWIFTIEGAVTAAFAIPTYFFIVDFPDRATFLSQREREIRMQELNEDRGDAATSQVTLKNLKDLKGELAIEFILHTSLIIRRLDHLARHVHGLGYSGLQANLYSAPPYLVAVGFLLLSSYFADRMQRRLPLVIIQGCIGIVGLATILIFGQNNVVGSSKRSVASVLNIAGGTIGGLLGSTIYLQKEAPTYTTGLGVTMALQACLIITSIAAWAKLSSYNRAADNERAVFNGAESWRWTL</sequence>
<dbReference type="AlphaFoldDB" id="A0AA38Y3B2"/>
<feature type="domain" description="Major facilitator superfamily (MFS) profile" evidence="7">
    <location>
        <begin position="1"/>
        <end position="350"/>
    </location>
</feature>
<reference evidence="8" key="1">
    <citation type="submission" date="2022-10" db="EMBL/GenBank/DDBJ databases">
        <title>Culturing micro-colonial fungi from biological soil crusts in the Mojave desert and describing Neophaeococcomyces mojavensis, and introducing the new genera and species Taxawa tesnikishii.</title>
        <authorList>
            <person name="Kurbessoian T."/>
            <person name="Stajich J.E."/>
        </authorList>
    </citation>
    <scope>NUCLEOTIDE SEQUENCE</scope>
    <source>
        <strain evidence="8">TK_35</strain>
    </source>
</reference>
<evidence type="ECO:0000256" key="6">
    <source>
        <dbReference type="SAM" id="Phobius"/>
    </source>
</evidence>
<evidence type="ECO:0000256" key="2">
    <source>
        <dbReference type="ARBA" id="ARBA00022448"/>
    </source>
</evidence>
<dbReference type="GO" id="GO:0022857">
    <property type="term" value="F:transmembrane transporter activity"/>
    <property type="evidence" value="ECO:0007669"/>
    <property type="project" value="InterPro"/>
</dbReference>
<feature type="transmembrane region" description="Helical" evidence="6">
    <location>
        <begin position="12"/>
        <end position="33"/>
    </location>
</feature>
<proteinExistence type="predicted"/>
<feature type="transmembrane region" description="Helical" evidence="6">
    <location>
        <begin position="113"/>
        <end position="133"/>
    </location>
</feature>